<dbReference type="InterPro" id="IPR035965">
    <property type="entry name" value="PAS-like_dom_sf"/>
</dbReference>
<feature type="transmembrane region" description="Helical" evidence="9">
    <location>
        <begin position="28"/>
        <end position="53"/>
    </location>
</feature>
<dbReference type="RefSeq" id="WP_011388499.1">
    <property type="nucleotide sequence ID" value="NC_007643.1"/>
</dbReference>
<dbReference type="KEGG" id="rru:Rru_A0741"/>
<dbReference type="HOGENOM" id="CLU_000445_114_57_5"/>
<evidence type="ECO:0000256" key="7">
    <source>
        <dbReference type="ARBA" id="ARBA00022777"/>
    </source>
</evidence>
<keyword evidence="9" id="KW-1133">Transmembrane helix</keyword>
<evidence type="ECO:0000259" key="10">
    <source>
        <dbReference type="PROSITE" id="PS50113"/>
    </source>
</evidence>
<dbReference type="GO" id="GO:0004673">
    <property type="term" value="F:protein histidine kinase activity"/>
    <property type="evidence" value="ECO:0007669"/>
    <property type="project" value="UniProtKB-EC"/>
</dbReference>
<keyword evidence="5" id="KW-0677">Repeat</keyword>
<dbReference type="PhylomeDB" id="Q2RWF0"/>
<dbReference type="Pfam" id="PF25487">
    <property type="entry name" value="ETR1_N"/>
    <property type="match status" value="1"/>
</dbReference>
<dbReference type="Proteomes" id="UP000001929">
    <property type="component" value="Chromosome"/>
</dbReference>
<evidence type="ECO:0000256" key="8">
    <source>
        <dbReference type="ARBA" id="ARBA00022840"/>
    </source>
</evidence>
<dbReference type="PANTHER" id="PTHR41523:SF8">
    <property type="entry name" value="ETHYLENE RESPONSE SENSOR PROTEIN"/>
    <property type="match status" value="1"/>
</dbReference>
<evidence type="ECO:0000256" key="4">
    <source>
        <dbReference type="ARBA" id="ARBA00022679"/>
    </source>
</evidence>
<keyword evidence="4 11" id="KW-0808">Transferase</keyword>
<keyword evidence="8" id="KW-0067">ATP-binding</keyword>
<dbReference type="PANTHER" id="PTHR41523">
    <property type="entry name" value="TWO-COMPONENT SYSTEM SENSOR PROTEIN"/>
    <property type="match status" value="1"/>
</dbReference>
<dbReference type="InterPro" id="IPR058544">
    <property type="entry name" value="ETR1_N"/>
</dbReference>
<keyword evidence="3" id="KW-0597">Phosphoprotein</keyword>
<protein>
    <recommendedName>
        <fullName evidence="2">histidine kinase</fullName>
        <ecNumber evidence="2">2.7.13.3</ecNumber>
    </recommendedName>
</protein>
<dbReference type="InterPro" id="IPR036890">
    <property type="entry name" value="HATPase_C_sf"/>
</dbReference>
<feature type="domain" description="PAC" evidence="10">
    <location>
        <begin position="238"/>
        <end position="294"/>
    </location>
</feature>
<dbReference type="InterPro" id="IPR013656">
    <property type="entry name" value="PAS_4"/>
</dbReference>
<dbReference type="Pfam" id="PF07536">
    <property type="entry name" value="HWE_HK"/>
    <property type="match status" value="1"/>
</dbReference>
<feature type="transmembrane region" description="Helical" evidence="9">
    <location>
        <begin position="65"/>
        <end position="92"/>
    </location>
</feature>
<dbReference type="PATRIC" id="fig|269796.9.peg.793"/>
<evidence type="ECO:0000256" key="5">
    <source>
        <dbReference type="ARBA" id="ARBA00022737"/>
    </source>
</evidence>
<gene>
    <name evidence="11" type="ordered locus">Rru_A0741</name>
</gene>
<evidence type="ECO:0000256" key="9">
    <source>
        <dbReference type="SAM" id="Phobius"/>
    </source>
</evidence>
<dbReference type="Pfam" id="PF08448">
    <property type="entry name" value="PAS_4"/>
    <property type="match status" value="1"/>
</dbReference>
<evidence type="ECO:0000313" key="11">
    <source>
        <dbReference type="EMBL" id="ABC21545.1"/>
    </source>
</evidence>
<evidence type="ECO:0000256" key="2">
    <source>
        <dbReference type="ARBA" id="ARBA00012438"/>
    </source>
</evidence>
<dbReference type="SUPFAM" id="SSF55874">
    <property type="entry name" value="ATPase domain of HSP90 chaperone/DNA topoisomerase II/histidine kinase"/>
    <property type="match status" value="1"/>
</dbReference>
<dbReference type="SMART" id="SM00911">
    <property type="entry name" value="HWE_HK"/>
    <property type="match status" value="1"/>
</dbReference>
<keyword evidence="12" id="KW-1185">Reference proteome</keyword>
<dbReference type="PROSITE" id="PS50113">
    <property type="entry name" value="PAC"/>
    <property type="match status" value="1"/>
</dbReference>
<keyword evidence="7 11" id="KW-0418">Kinase</keyword>
<dbReference type="GO" id="GO:0005524">
    <property type="term" value="F:ATP binding"/>
    <property type="evidence" value="ECO:0007669"/>
    <property type="project" value="UniProtKB-KW"/>
</dbReference>
<comment type="catalytic activity">
    <reaction evidence="1">
        <text>ATP + protein L-histidine = ADP + protein N-phospho-L-histidine.</text>
        <dbReference type="EC" id="2.7.13.3"/>
    </reaction>
</comment>
<keyword evidence="9" id="KW-0812">Transmembrane</keyword>
<keyword evidence="9" id="KW-0472">Membrane</keyword>
<dbReference type="SUPFAM" id="SSF55785">
    <property type="entry name" value="PYP-like sensor domain (PAS domain)"/>
    <property type="match status" value="1"/>
</dbReference>
<dbReference type="InterPro" id="IPR011102">
    <property type="entry name" value="Sig_transdc_His_kinase_HWE"/>
</dbReference>
<dbReference type="AlphaFoldDB" id="Q2RWF0"/>
<organism evidence="11 12">
    <name type="scientific">Rhodospirillum rubrum (strain ATCC 11170 / ATH 1.1.1 / DSM 467 / LMG 4362 / NCIMB 8255 / S1)</name>
    <dbReference type="NCBI Taxonomy" id="269796"/>
    <lineage>
        <taxon>Bacteria</taxon>
        <taxon>Pseudomonadati</taxon>
        <taxon>Pseudomonadota</taxon>
        <taxon>Alphaproteobacteria</taxon>
        <taxon>Rhodospirillales</taxon>
        <taxon>Rhodospirillaceae</taxon>
        <taxon>Rhodospirillum</taxon>
    </lineage>
</organism>
<evidence type="ECO:0000256" key="6">
    <source>
        <dbReference type="ARBA" id="ARBA00022741"/>
    </source>
</evidence>
<dbReference type="EC" id="2.7.13.3" evidence="2"/>
<dbReference type="InterPro" id="IPR000700">
    <property type="entry name" value="PAS-assoc_C"/>
</dbReference>
<dbReference type="STRING" id="269796.Rru_A0741"/>
<keyword evidence="6" id="KW-0547">Nucleotide-binding</keyword>
<accession>Q2RWF0</accession>
<evidence type="ECO:0000256" key="3">
    <source>
        <dbReference type="ARBA" id="ARBA00022553"/>
    </source>
</evidence>
<proteinExistence type="predicted"/>
<dbReference type="eggNOG" id="COG3920">
    <property type="taxonomic scope" value="Bacteria"/>
</dbReference>
<reference evidence="11 12" key="1">
    <citation type="journal article" date="2011" name="Stand. Genomic Sci.">
        <title>Complete genome sequence of Rhodospirillum rubrum type strain (S1).</title>
        <authorList>
            <person name="Munk A.C."/>
            <person name="Copeland A."/>
            <person name="Lucas S."/>
            <person name="Lapidus A."/>
            <person name="Del Rio T.G."/>
            <person name="Barry K."/>
            <person name="Detter J.C."/>
            <person name="Hammon N."/>
            <person name="Israni S."/>
            <person name="Pitluck S."/>
            <person name="Brettin T."/>
            <person name="Bruce D."/>
            <person name="Han C."/>
            <person name="Tapia R."/>
            <person name="Gilna P."/>
            <person name="Schmutz J."/>
            <person name="Larimer F."/>
            <person name="Land M."/>
            <person name="Kyrpides N.C."/>
            <person name="Mavromatis K."/>
            <person name="Richardson P."/>
            <person name="Rohde M."/>
            <person name="Goker M."/>
            <person name="Klenk H.P."/>
            <person name="Zhang Y."/>
            <person name="Roberts G.P."/>
            <person name="Reslewic S."/>
            <person name="Schwartz D.C."/>
        </authorList>
    </citation>
    <scope>NUCLEOTIDE SEQUENCE [LARGE SCALE GENOMIC DNA]</scope>
    <source>
        <strain evidence="12">ATCC 11170 / ATH 1.1.1 / DSM 467 / LMG 4362 / NCIMB 8255 / S1</strain>
    </source>
</reference>
<feature type="transmembrane region" description="Helical" evidence="9">
    <location>
        <begin position="98"/>
        <end position="118"/>
    </location>
</feature>
<evidence type="ECO:0000256" key="1">
    <source>
        <dbReference type="ARBA" id="ARBA00000085"/>
    </source>
</evidence>
<dbReference type="Gene3D" id="3.30.565.10">
    <property type="entry name" value="Histidine kinase-like ATPase, C-terminal domain"/>
    <property type="match status" value="1"/>
</dbReference>
<dbReference type="EMBL" id="CP000230">
    <property type="protein sequence ID" value="ABC21545.1"/>
    <property type="molecule type" value="Genomic_DNA"/>
</dbReference>
<sequence>MFSLIDSLVGETALLPHGQCLLWDTPLLALHAVSDALIALAYFAIPLAIVIFVRRRPGLEPLHLALALLFAVFIVACGLSHISSVVTLWIPAYLTQGLIKAATAVVSLVTAFVLFALIPRLLAIPSPAELREANRRLGQEAALRQGMVEDLIVARADLERRVEERTRAAVKIMENFEVTLRGSAVTIFQQDLDLRYTWIHNLRPPLVASDYIGRTPRQALPPEAAAVIEPFQREVLRTGVKDRLILAISRGLDEGVWYDIQSEPLRDDAGVISGLASVAVDITSQKAGEQQLRVLMRELTHRSKNLLAVVQGIARQSAANVPDVKTFTERFGARLQALGESHDILVSTDWRGAAIPDLARAHLGHFLAVSKERLTLRGPDILLSPEATQQIGLALHELSTNAAKYGALSNDGGRVEITWETRPSPLGVDLVLIWREIDGPPVVPSERTGFGHIMVTYLVPRSLRGTATLTPAAEGMLWTLTFPLFIRQNPHPPATPTA</sequence>
<name>Q2RWF0_RHORT</name>
<dbReference type="EnsemblBacteria" id="ABC21545">
    <property type="protein sequence ID" value="ABC21545"/>
    <property type="gene ID" value="Rru_A0741"/>
</dbReference>
<dbReference type="Gene3D" id="3.30.450.20">
    <property type="entry name" value="PAS domain"/>
    <property type="match status" value="1"/>
</dbReference>
<evidence type="ECO:0000313" key="12">
    <source>
        <dbReference type="Proteomes" id="UP000001929"/>
    </source>
</evidence>